<dbReference type="InterPro" id="IPR057977">
    <property type="entry name" value="TPR_DENND3"/>
</dbReference>
<evidence type="ECO:0000256" key="1">
    <source>
        <dbReference type="ARBA" id="ARBA00022574"/>
    </source>
</evidence>
<evidence type="ECO:0000256" key="2">
    <source>
        <dbReference type="ARBA" id="ARBA00022737"/>
    </source>
</evidence>
<dbReference type="InterPro" id="IPR043153">
    <property type="entry name" value="DENN_C"/>
</dbReference>
<dbReference type="GeneID" id="102801717"/>
<feature type="repeat" description="WD" evidence="3">
    <location>
        <begin position="1053"/>
        <end position="1094"/>
    </location>
</feature>
<gene>
    <name evidence="6" type="primary">LOC102801717</name>
</gene>
<dbReference type="InterPro" id="IPR051696">
    <property type="entry name" value="DENN_Domain_GEFs"/>
</dbReference>
<dbReference type="Gene3D" id="2.130.10.10">
    <property type="entry name" value="YVTN repeat-like/Quinoprotein amine dehydrogenase"/>
    <property type="match status" value="1"/>
</dbReference>
<evidence type="ECO:0000313" key="6">
    <source>
        <dbReference type="RefSeq" id="XP_006818634.1"/>
    </source>
</evidence>
<dbReference type="PANTHER" id="PTHR12296">
    <property type="entry name" value="DENN DOMAIN-CONTAINING PROTEIN 4"/>
    <property type="match status" value="1"/>
</dbReference>
<dbReference type="Gene3D" id="3.30.450.200">
    <property type="match status" value="1"/>
</dbReference>
<dbReference type="SUPFAM" id="SSF50978">
    <property type="entry name" value="WD40 repeat-like"/>
    <property type="match status" value="1"/>
</dbReference>
<dbReference type="InterPro" id="IPR005113">
    <property type="entry name" value="uDENN_dom"/>
</dbReference>
<dbReference type="InterPro" id="IPR037516">
    <property type="entry name" value="Tripartite_DENN"/>
</dbReference>
<protein>
    <submittedName>
        <fullName evidence="6">DENN domain-containing protein 3-like</fullName>
    </submittedName>
</protein>
<dbReference type="SMART" id="SM00799">
    <property type="entry name" value="DENN"/>
    <property type="match status" value="1"/>
</dbReference>
<dbReference type="Proteomes" id="UP000694865">
    <property type="component" value="Unplaced"/>
</dbReference>
<feature type="domain" description="UDENN" evidence="4">
    <location>
        <begin position="89"/>
        <end position="527"/>
    </location>
</feature>
<dbReference type="InterPro" id="IPR001680">
    <property type="entry name" value="WD40_rpt"/>
</dbReference>
<evidence type="ECO:0000313" key="5">
    <source>
        <dbReference type="Proteomes" id="UP000694865"/>
    </source>
</evidence>
<dbReference type="InterPro" id="IPR015943">
    <property type="entry name" value="WD40/YVTN_repeat-like_dom_sf"/>
</dbReference>
<dbReference type="Gene3D" id="3.40.50.11500">
    <property type="match status" value="1"/>
</dbReference>
<name>A0ABM0MF43_SACKO</name>
<dbReference type="InterPro" id="IPR036322">
    <property type="entry name" value="WD40_repeat_dom_sf"/>
</dbReference>
<dbReference type="InterPro" id="IPR019775">
    <property type="entry name" value="WD40_repeat_CS"/>
</dbReference>
<evidence type="ECO:0000259" key="4">
    <source>
        <dbReference type="PROSITE" id="PS50211"/>
    </source>
</evidence>
<dbReference type="Pfam" id="PF03456">
    <property type="entry name" value="uDENN"/>
    <property type="match status" value="1"/>
</dbReference>
<sequence length="1219" mass="138612">MAKLHNSVIEMCVVVGMDENTGLKPANEQPDIVLGGTSVLYRKAFDSHILAALSGKVATFPQAGGVENLEPEFGGYATMGSRTIKTNRTLNRSVSRRMSRRRISLVPQLSMANATTSNNQQSLELPIGNEVLTGLMPLCLPDGGYARQSPGEDKIHTLVLTDIQGTRSYATCLTYYRRFLASESEDDGYFDLLPEAEPSLLIDDVYQRCYLPTCVVLISKCPYYSVMKDCLSSVLPKLKKEVDPVKFNQVIKEFTLQVTMVTMPPAGTLTIVFKLYGMPIHIRPSEDTDKPVCDMYLQYPFLRFSAEHIIELMTCILTQQKIVFLSNDYSLITPVMESFMTYIQPLKWPHTYVPILPYHLLDLVEAPGTFLMGCHSKYIESVDRVEQIPGLVVANIDDGEVLKGDVIIPNMPLNATEFFEQAYIKLKKHFDLAILGQPTPTSLAEMISLKHKFMTTCQQEIQSTCLELMVLLLGDVSNYLHIPQRHFKRKEFLDAQIEEERDFYAQVIKTEMFSRFLRDRLDQKRDYYAIMEEKMRLVLKDTRGIVIEQQWLSRKGSSTASMNRIRRTSDSVYVRQSNNTQVDSSELFILPSFQSPLLSGIFWERCILELNRSLEVVKSPNLRASYLYLRGMFQVACGRPIDGIEDFHNLAAADLRIFPSQIIGHIIDNLSASEKVKLSQQSFYKRAEVWKKISERKNSYSNVRVTMELEKVPTKPVDLSEFVKHIQLMEIAIDIDAITRLFYSLTLGRVMCLDPETFAIFYQCWKEAELETSKLELPHGKLDANECVLKVSSLIRADHGTGRLILTQKRLFFLTEGKRKFEEVIRLRDIKSLEKFEFYNVFPPGVPALKIFHKQDDKAPYIASLKCERNCWWILIREMWAGRLISDVQKDPQVIQQAAQNVLMIDAIIRSGESDDALHSSEVEAAAKNLCYFSRRKDEGVANIPQETTSALIHRVNPSSRDEQKATVEALLYTPGNRSDGEEDNSPKLWCALGSGKIRVFDASTWICESQFIQAKDRVCCLLSVKGHQVWAGSFDTTIYIIDVASNTANKRLIDHTDFVSDLTINDDESVAFSASLNGQIMSWNTDTLQKIKQLTLENVKSLIGIKWIKKQLWCCTKRDLRVIDDDGNILKKLEIHDGSSFPTPIESYIITPDNQIWAGDKCGTIHVFNTRTFSHEKELIAHEAAIRSMCTAEDRYVMTGAEGMDGKIAIWRARFVTT</sequence>
<dbReference type="PROSITE" id="PS00678">
    <property type="entry name" value="WD_REPEATS_1"/>
    <property type="match status" value="1"/>
</dbReference>
<keyword evidence="1 3" id="KW-0853">WD repeat</keyword>
<dbReference type="Pfam" id="PF02141">
    <property type="entry name" value="DENN"/>
    <property type="match status" value="1"/>
</dbReference>
<proteinExistence type="predicted"/>
<dbReference type="Pfam" id="PF25570">
    <property type="entry name" value="TPR_DENND3"/>
    <property type="match status" value="1"/>
</dbReference>
<dbReference type="Pfam" id="PF03455">
    <property type="entry name" value="dDENN"/>
    <property type="match status" value="1"/>
</dbReference>
<dbReference type="InterPro" id="IPR005112">
    <property type="entry name" value="dDENN_dom"/>
</dbReference>
<reference evidence="6" key="1">
    <citation type="submission" date="2025-08" db="UniProtKB">
        <authorList>
            <consortium name="RefSeq"/>
        </authorList>
    </citation>
    <scope>IDENTIFICATION</scope>
    <source>
        <tissue evidence="6">Testes</tissue>
    </source>
</reference>
<dbReference type="Pfam" id="PF00400">
    <property type="entry name" value="WD40"/>
    <property type="match status" value="1"/>
</dbReference>
<dbReference type="SMART" id="SM00801">
    <property type="entry name" value="dDENN"/>
    <property type="match status" value="1"/>
</dbReference>
<organism evidence="5 6">
    <name type="scientific">Saccoglossus kowalevskii</name>
    <name type="common">Acorn worm</name>
    <dbReference type="NCBI Taxonomy" id="10224"/>
    <lineage>
        <taxon>Eukaryota</taxon>
        <taxon>Metazoa</taxon>
        <taxon>Hemichordata</taxon>
        <taxon>Enteropneusta</taxon>
        <taxon>Harrimaniidae</taxon>
        <taxon>Saccoglossus</taxon>
    </lineage>
</organism>
<keyword evidence="2" id="KW-0677">Repeat</keyword>
<dbReference type="RefSeq" id="XP_006818634.1">
    <property type="nucleotide sequence ID" value="XM_006818571.1"/>
</dbReference>
<dbReference type="PROSITE" id="PS50211">
    <property type="entry name" value="DENN"/>
    <property type="match status" value="1"/>
</dbReference>
<dbReference type="InterPro" id="IPR001194">
    <property type="entry name" value="cDENN_dom"/>
</dbReference>
<dbReference type="PROSITE" id="PS50082">
    <property type="entry name" value="WD_REPEATS_2"/>
    <property type="match status" value="1"/>
</dbReference>
<dbReference type="PANTHER" id="PTHR12296:SF21">
    <property type="entry name" value="DENN DOMAIN-CONTAINING PROTEIN 3"/>
    <property type="match status" value="1"/>
</dbReference>
<evidence type="ECO:0000256" key="3">
    <source>
        <dbReference type="PROSITE-ProRule" id="PRU00221"/>
    </source>
</evidence>
<keyword evidence="5" id="KW-1185">Reference proteome</keyword>
<accession>A0ABM0MF43</accession>
<dbReference type="SMART" id="SM00320">
    <property type="entry name" value="WD40"/>
    <property type="match status" value="5"/>
</dbReference>